<name>B8HXX0_CYAP4</name>
<dbReference type="InterPro" id="IPR008775">
    <property type="entry name" value="Phytyl_CoA_dOase-like"/>
</dbReference>
<dbReference type="Gene3D" id="2.60.120.620">
    <property type="entry name" value="q2cbj1_9rhob like domain"/>
    <property type="match status" value="1"/>
</dbReference>
<dbReference type="STRING" id="395961.Cyan7425_1023"/>
<protein>
    <recommendedName>
        <fullName evidence="2">Phytanoyl-CoA dioxygenase</fullName>
    </recommendedName>
</protein>
<evidence type="ECO:0008006" key="2">
    <source>
        <dbReference type="Google" id="ProtNLM"/>
    </source>
</evidence>
<dbReference type="KEGG" id="cyn:Cyan7425_1023"/>
<dbReference type="EMBL" id="CP001344">
    <property type="protein sequence ID" value="ACL43409.1"/>
    <property type="molecule type" value="Genomic_DNA"/>
</dbReference>
<dbReference type="Pfam" id="PF05721">
    <property type="entry name" value="PhyH"/>
    <property type="match status" value="1"/>
</dbReference>
<accession>B8HXX0</accession>
<dbReference type="AlphaFoldDB" id="B8HXX0"/>
<dbReference type="OrthoDB" id="9796766at2"/>
<dbReference type="HOGENOM" id="CLU_933640_0_0_3"/>
<sequence>MATEQPQLNSEVLFQLLGKAKLSEQEIGRRLEQAVSPDYWRNLNPILSLGTEPKANRTSDIFAQDFNLGNQEKILENYHLKGYFVTQPVFPQSLTDTMQQCIANLHKEGWPRAFAFVYDEFWQLFRIPSLVSLLSTILGPDYYQTNGVWCNYVQAKTGSTGWEPHFDKYNESNKVTIWIPLTDATLDNGCMYVIPQHIFPDEIAQKFQSGSKMDCTELKLLLQSCRALPAPAGSILAWNYSTMHWGSRSDRPTHPRISVAAAFSSQCLAQGQYDKPFLKAYPDLPTFSQRLYAIGNSIHAYCGWEPLMLRYLEFATTLINYDS</sequence>
<organism evidence="1">
    <name type="scientific">Cyanothece sp. (strain PCC 7425 / ATCC 29141)</name>
    <dbReference type="NCBI Taxonomy" id="395961"/>
    <lineage>
        <taxon>Bacteria</taxon>
        <taxon>Bacillati</taxon>
        <taxon>Cyanobacteriota</taxon>
        <taxon>Cyanophyceae</taxon>
        <taxon>Gomontiellales</taxon>
        <taxon>Cyanothecaceae</taxon>
        <taxon>Cyanothece</taxon>
    </lineage>
</organism>
<dbReference type="eggNOG" id="COG5285">
    <property type="taxonomic scope" value="Bacteria"/>
</dbReference>
<gene>
    <name evidence="1" type="ordered locus">Cyan7425_1023</name>
</gene>
<dbReference type="SUPFAM" id="SSF51197">
    <property type="entry name" value="Clavaminate synthase-like"/>
    <property type="match status" value="1"/>
</dbReference>
<dbReference type="GO" id="GO:0016706">
    <property type="term" value="F:2-oxoglutarate-dependent dioxygenase activity"/>
    <property type="evidence" value="ECO:0007669"/>
    <property type="project" value="UniProtKB-ARBA"/>
</dbReference>
<evidence type="ECO:0000313" key="1">
    <source>
        <dbReference type="EMBL" id="ACL43409.1"/>
    </source>
</evidence>
<proteinExistence type="predicted"/>
<reference evidence="1" key="1">
    <citation type="submission" date="2009-01" db="EMBL/GenBank/DDBJ databases">
        <title>Complete sequence of chromosome Cyanothece sp. PCC 7425.</title>
        <authorList>
            <consortium name="US DOE Joint Genome Institute"/>
            <person name="Lucas S."/>
            <person name="Copeland A."/>
            <person name="Lapidus A."/>
            <person name="Glavina del Rio T."/>
            <person name="Dalin E."/>
            <person name="Tice H."/>
            <person name="Bruce D."/>
            <person name="Goodwin L."/>
            <person name="Pitluck S."/>
            <person name="Sims D."/>
            <person name="Meineke L."/>
            <person name="Brettin T."/>
            <person name="Detter J.C."/>
            <person name="Han C."/>
            <person name="Larimer F."/>
            <person name="Land M."/>
            <person name="Hauser L."/>
            <person name="Kyrpides N."/>
            <person name="Ovchinnikova G."/>
            <person name="Liberton M."/>
            <person name="Stoeckel J."/>
            <person name="Banerjee A."/>
            <person name="Singh A."/>
            <person name="Page L."/>
            <person name="Sato H."/>
            <person name="Zhao L."/>
            <person name="Sherman L."/>
            <person name="Pakrasi H."/>
            <person name="Richardson P."/>
        </authorList>
    </citation>
    <scope>NUCLEOTIDE SEQUENCE</scope>
    <source>
        <strain evidence="1">PCC 7425</strain>
    </source>
</reference>